<protein>
    <recommendedName>
        <fullName evidence="4 13">CRISPR-associated exonuclease Cas4</fullName>
        <ecNumber evidence="3 13">3.1.12.1</ecNumber>
    </recommendedName>
</protein>
<keyword evidence="5 13" id="KW-0540">Nuclease</keyword>
<comment type="similarity">
    <text evidence="2 13">Belongs to the CRISPR-associated exonuclease Cas4 family.</text>
</comment>
<sequence>MEEEDDLIPLSALQHWLVCPRQCALIHLEQIWRDNERTAEGNVLHQAVDRQGGESRHGVRRITGLPLRSRRLGLSGRADVVEFRPAPDGNGEVPFPIEHKRGREKRDDRDKVQLCAQALCLEEALGVPVPEGALFYAETRRRQRVLFDPALRARVEQAATAIRAMLVQCQTPPPVPNPSCERCSLADLCLPDALAKPSVADYFVRKLEEP</sequence>
<evidence type="ECO:0000256" key="11">
    <source>
        <dbReference type="ARBA" id="ARBA00023118"/>
    </source>
</evidence>
<keyword evidence="12 13" id="KW-0464">Manganese</keyword>
<evidence type="ECO:0000256" key="8">
    <source>
        <dbReference type="ARBA" id="ARBA00022839"/>
    </source>
</evidence>
<evidence type="ECO:0000256" key="3">
    <source>
        <dbReference type="ARBA" id="ARBA00012768"/>
    </source>
</evidence>
<dbReference type="GO" id="GO:0004527">
    <property type="term" value="F:exonuclease activity"/>
    <property type="evidence" value="ECO:0007669"/>
    <property type="project" value="UniProtKB-KW"/>
</dbReference>
<evidence type="ECO:0000256" key="13">
    <source>
        <dbReference type="RuleBase" id="RU365022"/>
    </source>
</evidence>
<evidence type="ECO:0000256" key="7">
    <source>
        <dbReference type="ARBA" id="ARBA00022801"/>
    </source>
</evidence>
<evidence type="ECO:0000256" key="9">
    <source>
        <dbReference type="ARBA" id="ARBA00023004"/>
    </source>
</evidence>
<comment type="cofactor">
    <cofactor evidence="1">
        <name>[4Fe-4S] cluster</name>
        <dbReference type="ChEBI" id="CHEBI:49883"/>
    </cofactor>
</comment>
<comment type="cofactor">
    <cofactor evidence="13">
        <name>Mg(2+)</name>
        <dbReference type="ChEBI" id="CHEBI:18420"/>
    </cofactor>
    <cofactor evidence="13">
        <name>Mn(2+)</name>
        <dbReference type="ChEBI" id="CHEBI:29035"/>
    </cofactor>
    <text evidence="13">Mg(2+) or Mn(2+) required for ssDNA cleavage activity.</text>
</comment>
<accession>A0A7C9QUE5</accession>
<dbReference type="InterPro" id="IPR051827">
    <property type="entry name" value="Cas4_exonuclease"/>
</dbReference>
<keyword evidence="16" id="KW-1185">Reference proteome</keyword>
<keyword evidence="9 13" id="KW-0408">Iron</keyword>
<evidence type="ECO:0000313" key="16">
    <source>
        <dbReference type="Proteomes" id="UP000480684"/>
    </source>
</evidence>
<evidence type="ECO:0000256" key="6">
    <source>
        <dbReference type="ARBA" id="ARBA00022723"/>
    </source>
</evidence>
<comment type="caution">
    <text evidence="15">The sequence shown here is derived from an EMBL/GenBank/DDBJ whole genome shotgun (WGS) entry which is preliminary data.</text>
</comment>
<dbReference type="GO" id="GO:0046872">
    <property type="term" value="F:metal ion binding"/>
    <property type="evidence" value="ECO:0007669"/>
    <property type="project" value="UniProtKB-KW"/>
</dbReference>
<dbReference type="AlphaFoldDB" id="A0A7C9QUE5"/>
<dbReference type="EMBL" id="JAAIYP010000032">
    <property type="protein sequence ID" value="NFV79536.1"/>
    <property type="molecule type" value="Genomic_DNA"/>
</dbReference>
<keyword evidence="6 13" id="KW-0479">Metal-binding</keyword>
<keyword evidence="10 13" id="KW-0411">Iron-sulfur</keyword>
<feature type="domain" description="DUF83" evidence="14">
    <location>
        <begin position="11"/>
        <end position="190"/>
    </location>
</feature>
<reference evidence="15 16" key="1">
    <citation type="submission" date="2020-02" db="EMBL/GenBank/DDBJ databases">
        <authorList>
            <person name="Dziuba M."/>
            <person name="Kuznetsov B."/>
            <person name="Mardanov A."/>
            <person name="Ravin N."/>
            <person name="Grouzdev D."/>
        </authorList>
    </citation>
    <scope>NUCLEOTIDE SEQUENCE [LARGE SCALE GENOMIC DNA]</scope>
    <source>
        <strain evidence="15 16">SpK</strain>
    </source>
</reference>
<evidence type="ECO:0000313" key="15">
    <source>
        <dbReference type="EMBL" id="NFV79536.1"/>
    </source>
</evidence>
<dbReference type="Pfam" id="PF01930">
    <property type="entry name" value="Cas_Cas4"/>
    <property type="match status" value="1"/>
</dbReference>
<dbReference type="InterPro" id="IPR011604">
    <property type="entry name" value="PDDEXK-like_dom_sf"/>
</dbReference>
<proteinExistence type="inferred from homology"/>
<dbReference type="InterPro" id="IPR022765">
    <property type="entry name" value="Dna2/Cas4_DUF83"/>
</dbReference>
<evidence type="ECO:0000256" key="12">
    <source>
        <dbReference type="ARBA" id="ARBA00023211"/>
    </source>
</evidence>
<dbReference type="Gene3D" id="3.90.320.10">
    <property type="match status" value="1"/>
</dbReference>
<name>A0A7C9QUE5_9PROT</name>
<dbReference type="InterPro" id="IPR013343">
    <property type="entry name" value="CRISPR-assoc_prot_Cas4"/>
</dbReference>
<dbReference type="RefSeq" id="WP_163676107.1">
    <property type="nucleotide sequence ID" value="NZ_JAAIYP010000032.1"/>
</dbReference>
<comment type="cofactor">
    <cofactor evidence="13">
        <name>iron-sulfur cluster</name>
        <dbReference type="ChEBI" id="CHEBI:30408"/>
    </cofactor>
</comment>
<dbReference type="GO" id="GO:0051607">
    <property type="term" value="P:defense response to virus"/>
    <property type="evidence" value="ECO:0007669"/>
    <property type="project" value="UniProtKB-KW"/>
</dbReference>
<evidence type="ECO:0000256" key="5">
    <source>
        <dbReference type="ARBA" id="ARBA00022722"/>
    </source>
</evidence>
<evidence type="ECO:0000259" key="14">
    <source>
        <dbReference type="Pfam" id="PF01930"/>
    </source>
</evidence>
<evidence type="ECO:0000256" key="4">
    <source>
        <dbReference type="ARBA" id="ARBA00020049"/>
    </source>
</evidence>
<evidence type="ECO:0000256" key="2">
    <source>
        <dbReference type="ARBA" id="ARBA00009189"/>
    </source>
</evidence>
<organism evidence="15 16">
    <name type="scientific">Magnetospirillum aberrantis SpK</name>
    <dbReference type="NCBI Taxonomy" id="908842"/>
    <lineage>
        <taxon>Bacteria</taxon>
        <taxon>Pseudomonadati</taxon>
        <taxon>Pseudomonadota</taxon>
        <taxon>Alphaproteobacteria</taxon>
        <taxon>Rhodospirillales</taxon>
        <taxon>Rhodospirillaceae</taxon>
        <taxon>Magnetospirillum</taxon>
    </lineage>
</organism>
<evidence type="ECO:0000256" key="1">
    <source>
        <dbReference type="ARBA" id="ARBA00001966"/>
    </source>
</evidence>
<keyword evidence="7 13" id="KW-0378">Hydrolase</keyword>
<evidence type="ECO:0000256" key="10">
    <source>
        <dbReference type="ARBA" id="ARBA00023014"/>
    </source>
</evidence>
<dbReference type="Proteomes" id="UP000480684">
    <property type="component" value="Unassembled WGS sequence"/>
</dbReference>
<comment type="function">
    <text evidence="13">CRISPR (clustered regularly interspaced short palindromic repeat) is an adaptive immune system that provides protection against mobile genetic elements (viruses, transposable elements and conjugative plasmids). CRISPR clusters contain sequences complementary to antecedent mobile elements and target invading nucleic acids. CRISPR clusters are transcribed and processed into CRISPR RNA (crRNA).</text>
</comment>
<gene>
    <name evidence="15" type="primary">cas4</name>
    <name evidence="15" type="ORF">G4223_05370</name>
</gene>
<dbReference type="EC" id="3.1.12.1" evidence="3 13"/>
<keyword evidence="11 13" id="KW-0051">Antiviral defense</keyword>
<dbReference type="PANTHER" id="PTHR36531">
    <property type="entry name" value="CRISPR-ASSOCIATED EXONUCLEASE CAS4"/>
    <property type="match status" value="1"/>
</dbReference>
<dbReference type="NCBIfam" id="TIGR00372">
    <property type="entry name" value="cas4"/>
    <property type="match status" value="1"/>
</dbReference>
<keyword evidence="8 13" id="KW-0269">Exonuclease</keyword>
<dbReference type="GO" id="GO:0051536">
    <property type="term" value="F:iron-sulfur cluster binding"/>
    <property type="evidence" value="ECO:0007669"/>
    <property type="project" value="UniProtKB-KW"/>
</dbReference>
<dbReference type="PANTHER" id="PTHR36531:SF6">
    <property type="entry name" value="DNA REPLICATION ATP-DEPENDENT HELICASE_NUCLEASE DNA2"/>
    <property type="match status" value="1"/>
</dbReference>